<reference evidence="1 2" key="1">
    <citation type="submission" date="2020-08" db="EMBL/GenBank/DDBJ databases">
        <title>Genomic Encyclopedia of Type Strains, Phase IV (KMG-IV): sequencing the most valuable type-strain genomes for metagenomic binning, comparative biology and taxonomic classification.</title>
        <authorList>
            <person name="Goeker M."/>
        </authorList>
    </citation>
    <scope>NUCLEOTIDE SEQUENCE [LARGE SCALE GENOMIC DNA]</scope>
    <source>
        <strain evidence="1 2">DSM 26385</strain>
    </source>
</reference>
<dbReference type="EMBL" id="JACIDU010000015">
    <property type="protein sequence ID" value="MBB4104901.1"/>
    <property type="molecule type" value="Genomic_DNA"/>
</dbReference>
<sequence>MTDGTPDSVSPDEGERSTTDVCVDALTETLSMLKAAENRPGEPSLAEIMRLVRLMESQPEYAMERLRTSLHRWQEAPTPEKIRRARLQKLGHTENSLKTLSASERDAVENTIAEEIRRHFGIARLPAQRPMRPPPLSPFPL</sequence>
<dbReference type="RefSeq" id="WP_183793968.1">
    <property type="nucleotide sequence ID" value="NZ_JACIDU010000015.1"/>
</dbReference>
<dbReference type="Proteomes" id="UP000584824">
    <property type="component" value="Unassembled WGS sequence"/>
</dbReference>
<evidence type="ECO:0000313" key="1">
    <source>
        <dbReference type="EMBL" id="MBB4104901.1"/>
    </source>
</evidence>
<protein>
    <submittedName>
        <fullName evidence="1">Uncharacterized protein</fullName>
    </submittedName>
</protein>
<name>A0A7W6P3G8_9HYPH</name>
<keyword evidence="2" id="KW-1185">Reference proteome</keyword>
<comment type="caution">
    <text evidence="1">The sequence shown here is derived from an EMBL/GenBank/DDBJ whole genome shotgun (WGS) entry which is preliminary data.</text>
</comment>
<evidence type="ECO:0000313" key="2">
    <source>
        <dbReference type="Proteomes" id="UP000584824"/>
    </source>
</evidence>
<dbReference type="AlphaFoldDB" id="A0A7W6P3G8"/>
<organism evidence="1 2">
    <name type="scientific">Allorhizobium borbori</name>
    <dbReference type="NCBI Taxonomy" id="485907"/>
    <lineage>
        <taxon>Bacteria</taxon>
        <taxon>Pseudomonadati</taxon>
        <taxon>Pseudomonadota</taxon>
        <taxon>Alphaproteobacteria</taxon>
        <taxon>Hyphomicrobiales</taxon>
        <taxon>Rhizobiaceae</taxon>
        <taxon>Rhizobium/Agrobacterium group</taxon>
        <taxon>Allorhizobium</taxon>
    </lineage>
</organism>
<gene>
    <name evidence="1" type="ORF">GGQ66_003483</name>
</gene>
<accession>A0A7W6P3G8</accession>
<proteinExistence type="predicted"/>